<dbReference type="InterPro" id="IPR047218">
    <property type="entry name" value="YocR/YhdH-like"/>
</dbReference>
<feature type="transmembrane region" description="Helical" evidence="7">
    <location>
        <begin position="40"/>
        <end position="61"/>
    </location>
</feature>
<feature type="transmembrane region" description="Helical" evidence="7">
    <location>
        <begin position="250"/>
        <end position="273"/>
    </location>
</feature>
<keyword evidence="2 6" id="KW-0813">Transport</keyword>
<evidence type="ECO:0000256" key="7">
    <source>
        <dbReference type="SAM" id="Phobius"/>
    </source>
</evidence>
<evidence type="ECO:0000256" key="1">
    <source>
        <dbReference type="ARBA" id="ARBA00004141"/>
    </source>
</evidence>
<evidence type="ECO:0000313" key="9">
    <source>
        <dbReference type="Proteomes" id="UP000184114"/>
    </source>
</evidence>
<feature type="transmembrane region" description="Helical" evidence="7">
    <location>
        <begin position="119"/>
        <end position="148"/>
    </location>
</feature>
<dbReference type="NCBIfam" id="NF037979">
    <property type="entry name" value="Na_transp"/>
    <property type="match status" value="1"/>
</dbReference>
<comment type="similarity">
    <text evidence="6">Belongs to the sodium:neurotransmitter symporter (SNF) (TC 2.A.22) family.</text>
</comment>
<feature type="transmembrane region" description="Helical" evidence="7">
    <location>
        <begin position="285"/>
        <end position="311"/>
    </location>
</feature>
<feature type="transmembrane region" description="Helical" evidence="7">
    <location>
        <begin position="168"/>
        <end position="192"/>
    </location>
</feature>
<keyword evidence="5 7" id="KW-0472">Membrane</keyword>
<dbReference type="STRING" id="1123404.SAMN02745784_01261"/>
<evidence type="ECO:0000256" key="5">
    <source>
        <dbReference type="ARBA" id="ARBA00023136"/>
    </source>
</evidence>
<reference evidence="9" key="1">
    <citation type="submission" date="2016-11" db="EMBL/GenBank/DDBJ databases">
        <authorList>
            <person name="Varghese N."/>
            <person name="Submissions S."/>
        </authorList>
    </citation>
    <scope>NUCLEOTIDE SEQUENCE [LARGE SCALE GENOMIC DNA]</scope>
    <source>
        <strain evidence="9">DSM 18095</strain>
    </source>
</reference>
<evidence type="ECO:0000256" key="4">
    <source>
        <dbReference type="ARBA" id="ARBA00022989"/>
    </source>
</evidence>
<feature type="transmembrane region" description="Helical" evidence="7">
    <location>
        <begin position="456"/>
        <end position="477"/>
    </location>
</feature>
<dbReference type="InterPro" id="IPR037272">
    <property type="entry name" value="SNS_sf"/>
</dbReference>
<protein>
    <recommendedName>
        <fullName evidence="6">Transporter</fullName>
    </recommendedName>
</protein>
<sequence length="478" mass="52773">MTHLSQMVVLRDTFTQRIVKKRTKECVNMEKRQTDNRENWGSRFGFIMAAAGFSIGLGNIWRFPYLVGTNGGGAFVLVYLIICVLIGIPLFTMEMSLGRKTQLNPVEGMRSLTKKGSPWVLFGWFGVIAAFIILTYYIQIMGWIMAYLIKMASGQLAGLDPEGYSQAFTNFTANPLVVGGFTLACVIIIGLISSKGLENGIEKACKIMMPTLFIMLIILAIRSLTLPGAMEGVKWYLKVDFSKITGKTLIAALGQCFFSIGIASGGAFVYGSYLKKDSNIPSDGLMIVGFDVLAALIAGTVMFPAIFALGLQPDAGSSLLFVTMSNLFNQLPLGNLFGAMFFLLIFFAALSSALGYLEPIVMTGTELFKMDRKKSVWVSLILIFIIGFPTIMAQGPWKDILVGGRNFFDFADYLSGNIMMPLGALILSIYTLFVWKFEKYQEETNVGTEGFMVYKWWKPLVTIVIPIALLVIFITGIF</sequence>
<dbReference type="Pfam" id="PF00209">
    <property type="entry name" value="SNF"/>
    <property type="match status" value="2"/>
</dbReference>
<organism evidence="8 9">
    <name type="scientific">Tissierella praeacuta DSM 18095</name>
    <dbReference type="NCBI Taxonomy" id="1123404"/>
    <lineage>
        <taxon>Bacteria</taxon>
        <taxon>Bacillati</taxon>
        <taxon>Bacillota</taxon>
        <taxon>Tissierellia</taxon>
        <taxon>Tissierellales</taxon>
        <taxon>Tissierellaceae</taxon>
        <taxon>Tissierella</taxon>
    </lineage>
</organism>
<dbReference type="AlphaFoldDB" id="A0A1M4UYV5"/>
<keyword evidence="4 7" id="KW-1133">Transmembrane helix</keyword>
<feature type="transmembrane region" description="Helical" evidence="7">
    <location>
        <begin position="73"/>
        <end position="92"/>
    </location>
</feature>
<dbReference type="PRINTS" id="PR00176">
    <property type="entry name" value="NANEUSMPORT"/>
</dbReference>
<dbReference type="PROSITE" id="PS50267">
    <property type="entry name" value="NA_NEUROTRAN_SYMP_3"/>
    <property type="match status" value="1"/>
</dbReference>
<evidence type="ECO:0000256" key="3">
    <source>
        <dbReference type="ARBA" id="ARBA00022692"/>
    </source>
</evidence>
<dbReference type="PROSITE" id="PS00610">
    <property type="entry name" value="NA_NEUROTRAN_SYMP_1"/>
    <property type="match status" value="1"/>
</dbReference>
<dbReference type="GO" id="GO:0016020">
    <property type="term" value="C:membrane"/>
    <property type="evidence" value="ECO:0007669"/>
    <property type="project" value="UniProtKB-SubCell"/>
</dbReference>
<evidence type="ECO:0000313" key="8">
    <source>
        <dbReference type="EMBL" id="SHE61830.1"/>
    </source>
</evidence>
<keyword evidence="3 6" id="KW-0812">Transmembrane</keyword>
<dbReference type="SUPFAM" id="SSF161070">
    <property type="entry name" value="SNF-like"/>
    <property type="match status" value="1"/>
</dbReference>
<feature type="transmembrane region" description="Helical" evidence="7">
    <location>
        <begin position="212"/>
        <end position="230"/>
    </location>
</feature>
<comment type="subcellular location">
    <subcellularLocation>
        <location evidence="1">Membrane</location>
        <topology evidence="1">Multi-pass membrane protein</topology>
    </subcellularLocation>
</comment>
<dbReference type="Proteomes" id="UP000184114">
    <property type="component" value="Unassembled WGS sequence"/>
</dbReference>
<keyword evidence="9" id="KW-1185">Reference proteome</keyword>
<feature type="transmembrane region" description="Helical" evidence="7">
    <location>
        <begin position="375"/>
        <end position="393"/>
    </location>
</feature>
<dbReference type="InterPro" id="IPR000175">
    <property type="entry name" value="Na/ntran_symport"/>
</dbReference>
<dbReference type="GO" id="GO:0015293">
    <property type="term" value="F:symporter activity"/>
    <property type="evidence" value="ECO:0007669"/>
    <property type="project" value="UniProtKB-KW"/>
</dbReference>
<name>A0A1M4UYV5_9FIRM</name>
<gene>
    <name evidence="8" type="ORF">SAMN02745784_01261</name>
</gene>
<dbReference type="PANTHER" id="PTHR42948:SF1">
    <property type="entry name" value="TRANSPORTER"/>
    <property type="match status" value="1"/>
</dbReference>
<proteinExistence type="inferred from homology"/>
<feature type="transmembrane region" description="Helical" evidence="7">
    <location>
        <begin position="331"/>
        <end position="354"/>
    </location>
</feature>
<dbReference type="PANTHER" id="PTHR42948">
    <property type="entry name" value="TRANSPORTER"/>
    <property type="match status" value="1"/>
</dbReference>
<evidence type="ECO:0000256" key="6">
    <source>
        <dbReference type="RuleBase" id="RU003732"/>
    </source>
</evidence>
<evidence type="ECO:0000256" key="2">
    <source>
        <dbReference type="ARBA" id="ARBA00022448"/>
    </source>
</evidence>
<accession>A0A1M4UYV5</accession>
<feature type="transmembrane region" description="Helical" evidence="7">
    <location>
        <begin position="413"/>
        <end position="435"/>
    </location>
</feature>
<dbReference type="EMBL" id="FQTY01000004">
    <property type="protein sequence ID" value="SHE61830.1"/>
    <property type="molecule type" value="Genomic_DNA"/>
</dbReference>
<dbReference type="CDD" id="cd10336">
    <property type="entry name" value="SLC6sbd_Tyt1-Like"/>
    <property type="match status" value="1"/>
</dbReference>
<keyword evidence="6" id="KW-0769">Symport</keyword>